<comment type="caution">
    <text evidence="2">The sequence shown here is derived from an EMBL/GenBank/DDBJ whole genome shotgun (WGS) entry which is preliminary data.</text>
</comment>
<dbReference type="AlphaFoldDB" id="A0A3S0CKT5"/>
<keyword evidence="1" id="KW-0812">Transmembrane</keyword>
<dbReference type="EMBL" id="RQPJ01000005">
    <property type="protein sequence ID" value="RTE53607.1"/>
    <property type="molecule type" value="Genomic_DNA"/>
</dbReference>
<evidence type="ECO:0000256" key="1">
    <source>
        <dbReference type="SAM" id="Phobius"/>
    </source>
</evidence>
<protein>
    <submittedName>
        <fullName evidence="2">Uncharacterized protein</fullName>
    </submittedName>
</protein>
<evidence type="ECO:0000313" key="2">
    <source>
        <dbReference type="EMBL" id="RTE53607.1"/>
    </source>
</evidence>
<name>A0A3S0CKT5_9FLAO</name>
<proteinExistence type="predicted"/>
<feature type="transmembrane region" description="Helical" evidence="1">
    <location>
        <begin position="185"/>
        <end position="204"/>
    </location>
</feature>
<accession>A0A3S0CKT5</accession>
<reference evidence="2 3" key="1">
    <citation type="submission" date="2018-11" db="EMBL/GenBank/DDBJ databases">
        <title>Arenibacter aquaticus sp.nov., a marine bacterium isolated from surface seawater in the South China Sea.</title>
        <authorList>
            <person name="Guo J."/>
            <person name="Sun J."/>
        </authorList>
    </citation>
    <scope>NUCLEOTIDE SEQUENCE [LARGE SCALE GENOMIC DNA]</scope>
    <source>
        <strain evidence="2 3">GUO666</strain>
    </source>
</reference>
<sequence length="218" mass="24828">MQWINGLAKKLIPCILAIISYSFVFAHSPSNSSSLLIEGENGMWMLQIRSALTALEQEVHTRFSADSYKTPEEFKNLVAEILQKDLSLSFENSPHIALKKPQIKLGHETLVVYQFKGPEQLDSFIFRNESFRNIANSKNVLFVVKKGIDKNQFTLNRHNNFEIRLVADGNNYRIFGPTQESKIKYAWFVAGLTVILLIIVVLGYKKKLKPTNYTTNGS</sequence>
<evidence type="ECO:0000313" key="3">
    <source>
        <dbReference type="Proteomes" id="UP000267585"/>
    </source>
</evidence>
<keyword evidence="1" id="KW-1133">Transmembrane helix</keyword>
<dbReference type="OrthoDB" id="9804995at2"/>
<keyword evidence="3" id="KW-1185">Reference proteome</keyword>
<dbReference type="RefSeq" id="WP_126162503.1">
    <property type="nucleotide sequence ID" value="NZ_RQPJ01000005.1"/>
</dbReference>
<keyword evidence="1" id="KW-0472">Membrane</keyword>
<organism evidence="2 3">
    <name type="scientific">Arenibacter aquaticus</name>
    <dbReference type="NCBI Taxonomy" id="2489054"/>
    <lineage>
        <taxon>Bacteria</taxon>
        <taxon>Pseudomonadati</taxon>
        <taxon>Bacteroidota</taxon>
        <taxon>Flavobacteriia</taxon>
        <taxon>Flavobacteriales</taxon>
        <taxon>Flavobacteriaceae</taxon>
        <taxon>Arenibacter</taxon>
    </lineage>
</organism>
<gene>
    <name evidence="2" type="ORF">EHW67_11445</name>
</gene>
<dbReference type="Proteomes" id="UP000267585">
    <property type="component" value="Unassembled WGS sequence"/>
</dbReference>